<evidence type="ECO:0000313" key="3">
    <source>
        <dbReference type="Proteomes" id="UP000198660"/>
    </source>
</evidence>
<keyword evidence="1" id="KW-1133">Transmembrane helix</keyword>
<evidence type="ECO:0000256" key="1">
    <source>
        <dbReference type="SAM" id="Phobius"/>
    </source>
</evidence>
<evidence type="ECO:0000313" key="2">
    <source>
        <dbReference type="EMBL" id="SFS94128.1"/>
    </source>
</evidence>
<dbReference type="Proteomes" id="UP000198660">
    <property type="component" value="Unassembled WGS sequence"/>
</dbReference>
<keyword evidence="3" id="KW-1185">Reference proteome</keyword>
<feature type="transmembrane region" description="Helical" evidence="1">
    <location>
        <begin position="175"/>
        <end position="195"/>
    </location>
</feature>
<protein>
    <submittedName>
        <fullName evidence="2">Uncharacterized protein</fullName>
    </submittedName>
</protein>
<accession>A0A1I6TYG2</accession>
<dbReference type="InterPro" id="IPR014617">
    <property type="entry name" value="YphA_Bacsu"/>
</dbReference>
<proteinExistence type="predicted"/>
<dbReference type="EMBL" id="FPAA01000012">
    <property type="protein sequence ID" value="SFS94128.1"/>
    <property type="molecule type" value="Genomic_DNA"/>
</dbReference>
<organism evidence="2 3">
    <name type="scientific">Marininema halotolerans</name>
    <dbReference type="NCBI Taxonomy" id="1155944"/>
    <lineage>
        <taxon>Bacteria</taxon>
        <taxon>Bacillati</taxon>
        <taxon>Bacillota</taxon>
        <taxon>Bacilli</taxon>
        <taxon>Bacillales</taxon>
        <taxon>Thermoactinomycetaceae</taxon>
        <taxon>Marininema</taxon>
    </lineage>
</organism>
<reference evidence="3" key="1">
    <citation type="submission" date="2016-10" db="EMBL/GenBank/DDBJ databases">
        <authorList>
            <person name="Varghese N."/>
            <person name="Submissions S."/>
        </authorList>
    </citation>
    <scope>NUCLEOTIDE SEQUENCE [LARGE SCALE GENOMIC DNA]</scope>
    <source>
        <strain evidence="3">DSM 45789</strain>
    </source>
</reference>
<gene>
    <name evidence="2" type="ORF">SAMN05444972_1129</name>
</gene>
<dbReference type="Pfam" id="PF24124">
    <property type="entry name" value="YphA"/>
    <property type="match status" value="1"/>
</dbReference>
<dbReference type="AlphaFoldDB" id="A0A1I6TYG2"/>
<feature type="transmembrane region" description="Helical" evidence="1">
    <location>
        <begin position="63"/>
        <end position="79"/>
    </location>
</feature>
<sequence length="206" mass="23350">MKRMVPGSVALICMGVLAVLIRTGWMNSLEQGLLLSRRFIFYGLLLQIALIQTNWPITSTLEIHLGTLLLFPIVVHLGWRRNGVEGFTLFSMVVFIGSLFFFIEEWLWSIPNQEQLLGSLLAGCVMASVIMTGSMNFDDRVVAWIAGILLGDFFGLIYHWGRMSPIQFGSGATRDFLWCGIGGWFVFYCVGQWFVSRVHQWTEKGE</sequence>
<feature type="transmembrane region" description="Helical" evidence="1">
    <location>
        <begin position="6"/>
        <end position="27"/>
    </location>
</feature>
<keyword evidence="1" id="KW-0472">Membrane</keyword>
<feature type="transmembrane region" description="Helical" evidence="1">
    <location>
        <begin position="141"/>
        <end position="160"/>
    </location>
</feature>
<name>A0A1I6TYG2_9BACL</name>
<keyword evidence="1" id="KW-0812">Transmembrane</keyword>
<feature type="transmembrane region" description="Helical" evidence="1">
    <location>
        <begin position="86"/>
        <end position="103"/>
    </location>
</feature>